<evidence type="ECO:0000313" key="5">
    <source>
        <dbReference type="EMBL" id="WOL16644.1"/>
    </source>
</evidence>
<evidence type="ECO:0000256" key="4">
    <source>
        <dbReference type="SAM" id="MobiDB-lite"/>
    </source>
</evidence>
<dbReference type="GO" id="GO:0085020">
    <property type="term" value="P:protein K6-linked ubiquitination"/>
    <property type="evidence" value="ECO:0007669"/>
    <property type="project" value="TreeGrafter"/>
</dbReference>
<dbReference type="Pfam" id="PF00023">
    <property type="entry name" value="Ank"/>
    <property type="match status" value="1"/>
</dbReference>
<feature type="region of interest" description="Disordered" evidence="4">
    <location>
        <begin position="173"/>
        <end position="259"/>
    </location>
</feature>
<dbReference type="PANTHER" id="PTHR24171">
    <property type="entry name" value="ANKYRIN REPEAT DOMAIN-CONTAINING PROTEIN 39-RELATED"/>
    <property type="match status" value="1"/>
</dbReference>
<keyword evidence="1" id="KW-0677">Repeat</keyword>
<accession>A0AAQ3KXP4</accession>
<gene>
    <name evidence="5" type="ORF">Cni_G25432</name>
</gene>
<dbReference type="GO" id="GO:0004842">
    <property type="term" value="F:ubiquitin-protein transferase activity"/>
    <property type="evidence" value="ECO:0007669"/>
    <property type="project" value="TreeGrafter"/>
</dbReference>
<feature type="repeat" description="ANK" evidence="3">
    <location>
        <begin position="122"/>
        <end position="154"/>
    </location>
</feature>
<keyword evidence="6" id="KW-1185">Reference proteome</keyword>
<dbReference type="AlphaFoldDB" id="A0AAQ3KXP4"/>
<dbReference type="Pfam" id="PF12796">
    <property type="entry name" value="Ank_2"/>
    <property type="match status" value="1"/>
</dbReference>
<evidence type="ECO:0000256" key="2">
    <source>
        <dbReference type="ARBA" id="ARBA00023043"/>
    </source>
</evidence>
<dbReference type="Gene3D" id="1.25.40.20">
    <property type="entry name" value="Ankyrin repeat-containing domain"/>
    <property type="match status" value="1"/>
</dbReference>
<dbReference type="SMART" id="SM00248">
    <property type="entry name" value="ANK"/>
    <property type="match status" value="4"/>
</dbReference>
<proteinExistence type="predicted"/>
<feature type="region of interest" description="Disordered" evidence="4">
    <location>
        <begin position="1"/>
        <end position="25"/>
    </location>
</feature>
<organism evidence="5 6">
    <name type="scientific">Canna indica</name>
    <name type="common">Indian-shot</name>
    <dbReference type="NCBI Taxonomy" id="4628"/>
    <lineage>
        <taxon>Eukaryota</taxon>
        <taxon>Viridiplantae</taxon>
        <taxon>Streptophyta</taxon>
        <taxon>Embryophyta</taxon>
        <taxon>Tracheophyta</taxon>
        <taxon>Spermatophyta</taxon>
        <taxon>Magnoliopsida</taxon>
        <taxon>Liliopsida</taxon>
        <taxon>Zingiberales</taxon>
        <taxon>Cannaceae</taxon>
        <taxon>Canna</taxon>
    </lineage>
</organism>
<evidence type="ECO:0000256" key="1">
    <source>
        <dbReference type="ARBA" id="ARBA00022737"/>
    </source>
</evidence>
<dbReference type="PANTHER" id="PTHR24171:SF8">
    <property type="entry name" value="BRCA1-ASSOCIATED RING DOMAIN PROTEIN 1"/>
    <property type="match status" value="1"/>
</dbReference>
<name>A0AAQ3KXP4_9LILI</name>
<reference evidence="5 6" key="1">
    <citation type="submission" date="2023-10" db="EMBL/GenBank/DDBJ databases">
        <title>Chromosome-scale genome assembly provides insights into flower coloration mechanisms of Canna indica.</title>
        <authorList>
            <person name="Li C."/>
        </authorList>
    </citation>
    <scope>NUCLEOTIDE SEQUENCE [LARGE SCALE GENOMIC DNA]</scope>
    <source>
        <tissue evidence="5">Flower</tissue>
    </source>
</reference>
<dbReference type="Proteomes" id="UP001327560">
    <property type="component" value="Chromosome 8"/>
</dbReference>
<dbReference type="InterPro" id="IPR036770">
    <property type="entry name" value="Ankyrin_rpt-contain_sf"/>
</dbReference>
<keyword evidence="2 3" id="KW-0040">ANK repeat</keyword>
<evidence type="ECO:0000313" key="6">
    <source>
        <dbReference type="Proteomes" id="UP001327560"/>
    </source>
</evidence>
<dbReference type="PRINTS" id="PR01415">
    <property type="entry name" value="ANKYRIN"/>
</dbReference>
<feature type="repeat" description="ANK" evidence="3">
    <location>
        <begin position="56"/>
        <end position="88"/>
    </location>
</feature>
<feature type="repeat" description="ANK" evidence="3">
    <location>
        <begin position="89"/>
        <end position="121"/>
    </location>
</feature>
<feature type="compositionally biased region" description="Basic and acidic residues" evidence="4">
    <location>
        <begin position="194"/>
        <end position="229"/>
    </location>
</feature>
<dbReference type="PROSITE" id="PS50088">
    <property type="entry name" value="ANK_REPEAT"/>
    <property type="match status" value="3"/>
</dbReference>
<sequence>MGNPGGAPASSKKGRHPKEEGGSSMDLHVAARNGDLRTVESICNANPLAINTRDGHLRTPLHLAAWSGQTELVRFLCKNKASVGITAMDDTAAIHFAAQKGHLEIVRILLSSGVSVNAANRKKMTPLHFAVQGSHVELIKYLIRKGASLTAKTKAGQTPIDLAKTEEIRSIVESTQPLAKGEKSNTTKGIAESIPKDSLEEKSVDSISKELADYHEGGPDINEKRKSEEATNEGSSNPKKTRVSLGHLLADNDELDEEE</sequence>
<evidence type="ECO:0000256" key="3">
    <source>
        <dbReference type="PROSITE-ProRule" id="PRU00023"/>
    </source>
</evidence>
<dbReference type="PROSITE" id="PS50297">
    <property type="entry name" value="ANK_REP_REGION"/>
    <property type="match status" value="3"/>
</dbReference>
<dbReference type="SUPFAM" id="SSF48403">
    <property type="entry name" value="Ankyrin repeat"/>
    <property type="match status" value="1"/>
</dbReference>
<protein>
    <submittedName>
        <fullName evidence="5">Uncharacterized protein</fullName>
    </submittedName>
</protein>
<dbReference type="InterPro" id="IPR002110">
    <property type="entry name" value="Ankyrin_rpt"/>
</dbReference>
<dbReference type="EMBL" id="CP136897">
    <property type="protein sequence ID" value="WOL16644.1"/>
    <property type="molecule type" value="Genomic_DNA"/>
</dbReference>